<keyword evidence="2" id="KW-1185">Reference proteome</keyword>
<dbReference type="Proteomes" id="UP000051254">
    <property type="component" value="Unassembled WGS sequence"/>
</dbReference>
<protein>
    <recommendedName>
        <fullName evidence="3">HTH luxR-type domain-containing protein</fullName>
    </recommendedName>
</protein>
<name>A0A0R0BUJ0_9GAMM</name>
<comment type="caution">
    <text evidence="1">The sequence shown here is derived from an EMBL/GenBank/DDBJ whole genome shotgun (WGS) entry which is preliminary data.</text>
</comment>
<proteinExistence type="predicted"/>
<evidence type="ECO:0000313" key="2">
    <source>
        <dbReference type="Proteomes" id="UP000051254"/>
    </source>
</evidence>
<evidence type="ECO:0000313" key="1">
    <source>
        <dbReference type="EMBL" id="KRG60795.1"/>
    </source>
</evidence>
<reference evidence="1 2" key="1">
    <citation type="submission" date="2015-05" db="EMBL/GenBank/DDBJ databases">
        <title>Genome sequencing and analysis of members of genus Stenotrophomonas.</title>
        <authorList>
            <person name="Patil P.P."/>
            <person name="Midha S."/>
            <person name="Patil P.B."/>
        </authorList>
    </citation>
    <scope>NUCLEOTIDE SEQUENCE [LARGE SCALE GENOMIC DNA]</scope>
    <source>
        <strain evidence="1 2">DSM 17805</strain>
    </source>
</reference>
<dbReference type="AlphaFoldDB" id="A0A0R0BUJ0"/>
<accession>A0A0R0BUJ0</accession>
<dbReference type="STRING" id="266128.ABB25_00960"/>
<organism evidence="1 2">
    <name type="scientific">Stenotrophomonas koreensis</name>
    <dbReference type="NCBI Taxonomy" id="266128"/>
    <lineage>
        <taxon>Bacteria</taxon>
        <taxon>Pseudomonadati</taxon>
        <taxon>Pseudomonadota</taxon>
        <taxon>Gammaproteobacteria</taxon>
        <taxon>Lysobacterales</taxon>
        <taxon>Lysobacteraceae</taxon>
        <taxon>Stenotrophomonas</taxon>
    </lineage>
</organism>
<sequence length="76" mass="8164">MGEAGEGCGMKERHIHTARVYLREAISRRGTAFSWTLLQWAGNARRRAAACITPAAEPVQPDLAGPLQLDLFGGSA</sequence>
<dbReference type="PATRIC" id="fig|266128.3.peg.1260"/>
<evidence type="ECO:0008006" key="3">
    <source>
        <dbReference type="Google" id="ProtNLM"/>
    </source>
</evidence>
<dbReference type="EMBL" id="LDJH01000002">
    <property type="protein sequence ID" value="KRG60795.1"/>
    <property type="molecule type" value="Genomic_DNA"/>
</dbReference>
<gene>
    <name evidence="1" type="ORF">ABB25_00960</name>
</gene>